<keyword evidence="2" id="KW-1185">Reference proteome</keyword>
<dbReference type="EMBL" id="CP090145">
    <property type="protein sequence ID" value="UOX34503.1"/>
    <property type="molecule type" value="Genomic_DNA"/>
</dbReference>
<evidence type="ECO:0000313" key="2">
    <source>
        <dbReference type="Proteomes" id="UP000830454"/>
    </source>
</evidence>
<organism evidence="1 2">
    <name type="scientific">Flavobacterium sediminilitoris</name>
    <dbReference type="NCBI Taxonomy" id="2024526"/>
    <lineage>
        <taxon>Bacteria</taxon>
        <taxon>Pseudomonadati</taxon>
        <taxon>Bacteroidota</taxon>
        <taxon>Flavobacteriia</taxon>
        <taxon>Flavobacteriales</taxon>
        <taxon>Flavobacteriaceae</taxon>
        <taxon>Flavobacterium</taxon>
    </lineage>
</organism>
<accession>A0ABY4HP85</accession>
<reference evidence="1" key="1">
    <citation type="submission" date="2021-12" db="EMBL/GenBank/DDBJ databases">
        <authorList>
            <person name="Cha I.-T."/>
            <person name="Lee K.-E."/>
            <person name="Park S.-J."/>
        </authorList>
    </citation>
    <scope>NUCLEOTIDE SEQUENCE</scope>
    <source>
        <strain evidence="1">YSM-43</strain>
    </source>
</reference>
<protein>
    <submittedName>
        <fullName evidence="1">Uncharacterized protein</fullName>
    </submittedName>
</protein>
<proteinExistence type="predicted"/>
<dbReference type="RefSeq" id="WP_246917475.1">
    <property type="nucleotide sequence ID" value="NZ_CP090145.1"/>
</dbReference>
<sequence>MKKTILNLEGVVALAKEQQRNVIGGKAEPCRLYIRPAGGGPGYWSVNVSLEQAQSQWNGFVYNDGSYASGYCCSSCAS</sequence>
<name>A0ABY4HP85_9FLAO</name>
<gene>
    <name evidence="1" type="ORF">LXD69_03085</name>
</gene>
<reference evidence="1" key="2">
    <citation type="submission" date="2022-04" db="EMBL/GenBank/DDBJ databases">
        <title>Complete Genome Sequence of Flavobacterium sediminilitoris YSM-43, Isolated from a Tidal Sediment.</title>
        <authorList>
            <person name="Lee P.A."/>
        </authorList>
    </citation>
    <scope>NUCLEOTIDE SEQUENCE</scope>
    <source>
        <strain evidence="1">YSM-43</strain>
    </source>
</reference>
<evidence type="ECO:0000313" key="1">
    <source>
        <dbReference type="EMBL" id="UOX34503.1"/>
    </source>
</evidence>
<dbReference type="Proteomes" id="UP000830454">
    <property type="component" value="Chromosome"/>
</dbReference>